<comment type="cofactor">
    <cofactor evidence="1">
        <name>[4Fe-4S] cluster</name>
        <dbReference type="ChEBI" id="CHEBI:49883"/>
    </cofactor>
</comment>
<sequence length="615" mass="71038">MRINYAKGQKVQPYNHNITQHSGSSRKVMLIFPPDWYPSKPYLSLPTLTAFLRKAGHHVVQKDVNLEMYDWFFGENFLQLILEKIPKQLERLNKLSRDQRLAGEVIKLQQALRECTPFYITMLAKKAESAKAVVRSHEFYNVDKLEWAMNVFHEVMRTVSLVYAPARICMPPMETDLTYKLFISSDILSAVEDSQVNVYRDVYNHILKPAIEEEKPDVIGISIALSQQLFSSMTFCSMIKKQFPGIHITIGGNTVTRLRDVLPKTSNLFSLFDTAIMYEGETAFLQLINAMGTDRDFSTIPNLIYKDSTGIHTSTVTTAEDMSTLPPPDFEGLPLDKYFVPVKILSYLSTRGCYWGKCAFCDHGEGYTSGYRVKNIDQIIEEINYLKNRYHVNHFHFPDESYPPALFKKLTKKLIESDLQISWSTHLRFEESLLDNNVWEDAKQAGCRFLHMGFETGSERVLRLMGKATTTKQIQQSLELSSGHGVWNHVMGFFGFPGETYEDAKSSMQFLENNKEHVHSIGFGTFDLTKYSPVIQNAEKFGVTYTKNPEWDLALDYYFTVKEGLGIEDAGRVLEEFEQNHYRGWDLKIYIREYLFLYVAHFGTNKLPFLQFRFH</sequence>
<organism evidence="10 11">
    <name type="scientific">Candidatus Scalindua brodae</name>
    <dbReference type="NCBI Taxonomy" id="237368"/>
    <lineage>
        <taxon>Bacteria</taxon>
        <taxon>Pseudomonadati</taxon>
        <taxon>Planctomycetota</taxon>
        <taxon>Candidatus Brocadiia</taxon>
        <taxon>Candidatus Brocadiales</taxon>
        <taxon>Candidatus Scalinduaceae</taxon>
        <taxon>Candidatus Scalindua</taxon>
    </lineage>
</organism>
<dbReference type="PROSITE" id="PS51918">
    <property type="entry name" value="RADICAL_SAM"/>
    <property type="match status" value="1"/>
</dbReference>
<dbReference type="SFLD" id="SFLDG01123">
    <property type="entry name" value="methyltransferase_(Class_B)"/>
    <property type="match status" value="1"/>
</dbReference>
<reference evidence="10 11" key="1">
    <citation type="submission" date="2014-10" db="EMBL/GenBank/DDBJ databases">
        <title>Draft genome of anammox bacterium scalindua brodae, obtained using differential coverage binning of sequence data from two enrichment reactors.</title>
        <authorList>
            <person name="Speth D.R."/>
            <person name="Russ L."/>
            <person name="Kartal B."/>
            <person name="Op den Camp H.J."/>
            <person name="Dutilh B.E."/>
            <person name="Jetten M.S."/>
        </authorList>
    </citation>
    <scope>NUCLEOTIDE SEQUENCE [LARGE SCALE GENOMIC DNA]</scope>
    <source>
        <strain evidence="10">RU1</strain>
    </source>
</reference>
<feature type="domain" description="B12-binding" evidence="8">
    <location>
        <begin position="158"/>
        <end position="298"/>
    </location>
</feature>
<dbReference type="EMBL" id="JRYO01000085">
    <property type="protein sequence ID" value="KHE92874.1"/>
    <property type="molecule type" value="Genomic_DNA"/>
</dbReference>
<dbReference type="InterPro" id="IPR007197">
    <property type="entry name" value="rSAM"/>
</dbReference>
<gene>
    <name evidence="10" type="ORF">SCABRO_01263</name>
</gene>
<accession>A0A0B0EJY7</accession>
<dbReference type="Pfam" id="PF04055">
    <property type="entry name" value="Radical_SAM"/>
    <property type="match status" value="1"/>
</dbReference>
<evidence type="ECO:0000256" key="6">
    <source>
        <dbReference type="ARBA" id="ARBA00023004"/>
    </source>
</evidence>
<dbReference type="InterPro" id="IPR006158">
    <property type="entry name" value="Cobalamin-bd"/>
</dbReference>
<dbReference type="SUPFAM" id="SSF52242">
    <property type="entry name" value="Cobalamin (vitamin B12)-binding domain"/>
    <property type="match status" value="1"/>
</dbReference>
<dbReference type="GO" id="GO:0046872">
    <property type="term" value="F:metal ion binding"/>
    <property type="evidence" value="ECO:0007669"/>
    <property type="project" value="UniProtKB-KW"/>
</dbReference>
<dbReference type="Gene3D" id="3.40.50.280">
    <property type="entry name" value="Cobalamin-binding domain"/>
    <property type="match status" value="1"/>
</dbReference>
<dbReference type="GO" id="GO:0051539">
    <property type="term" value="F:4 iron, 4 sulfur cluster binding"/>
    <property type="evidence" value="ECO:0007669"/>
    <property type="project" value="UniProtKB-KW"/>
</dbReference>
<name>A0A0B0EJY7_9BACT</name>
<dbReference type="Proteomes" id="UP000030652">
    <property type="component" value="Unassembled WGS sequence"/>
</dbReference>
<dbReference type="SUPFAM" id="SSF102114">
    <property type="entry name" value="Radical SAM enzymes"/>
    <property type="match status" value="1"/>
</dbReference>
<evidence type="ECO:0000259" key="9">
    <source>
        <dbReference type="PROSITE" id="PS51918"/>
    </source>
</evidence>
<dbReference type="Gene3D" id="3.80.30.20">
    <property type="entry name" value="tm_1862 like domain"/>
    <property type="match status" value="1"/>
</dbReference>
<keyword evidence="6" id="KW-0408">Iron</keyword>
<evidence type="ECO:0000256" key="4">
    <source>
        <dbReference type="ARBA" id="ARBA00022691"/>
    </source>
</evidence>
<evidence type="ECO:0000313" key="10">
    <source>
        <dbReference type="EMBL" id="KHE92874.1"/>
    </source>
</evidence>
<dbReference type="InterPro" id="IPR006638">
    <property type="entry name" value="Elp3/MiaA/NifB-like_rSAM"/>
</dbReference>
<evidence type="ECO:0000313" key="11">
    <source>
        <dbReference type="Proteomes" id="UP000030652"/>
    </source>
</evidence>
<comment type="caution">
    <text evidence="10">The sequence shown here is derived from an EMBL/GenBank/DDBJ whole genome shotgun (WGS) entry which is preliminary data.</text>
</comment>
<dbReference type="PANTHER" id="PTHR43409:SF7">
    <property type="entry name" value="BLL1977 PROTEIN"/>
    <property type="match status" value="1"/>
</dbReference>
<dbReference type="PATRIC" id="fig|237368.3.peg.1376"/>
<dbReference type="AlphaFoldDB" id="A0A0B0EJY7"/>
<evidence type="ECO:0000256" key="5">
    <source>
        <dbReference type="ARBA" id="ARBA00022723"/>
    </source>
</evidence>
<dbReference type="GO" id="GO:0031419">
    <property type="term" value="F:cobalamin binding"/>
    <property type="evidence" value="ECO:0007669"/>
    <property type="project" value="InterPro"/>
</dbReference>
<keyword evidence="5" id="KW-0479">Metal-binding</keyword>
<evidence type="ECO:0000259" key="8">
    <source>
        <dbReference type="PROSITE" id="PS51332"/>
    </source>
</evidence>
<evidence type="ECO:0000256" key="3">
    <source>
        <dbReference type="ARBA" id="ARBA00022679"/>
    </source>
</evidence>
<dbReference type="GO" id="GO:0003824">
    <property type="term" value="F:catalytic activity"/>
    <property type="evidence" value="ECO:0007669"/>
    <property type="project" value="InterPro"/>
</dbReference>
<dbReference type="SFLD" id="SFLDG01082">
    <property type="entry name" value="B12-binding_domain_containing"/>
    <property type="match status" value="1"/>
</dbReference>
<dbReference type="InterPro" id="IPR036724">
    <property type="entry name" value="Cobalamin-bd_sf"/>
</dbReference>
<dbReference type="PANTHER" id="PTHR43409">
    <property type="entry name" value="ANAEROBIC MAGNESIUM-PROTOPORPHYRIN IX MONOMETHYL ESTER CYCLASE-RELATED"/>
    <property type="match status" value="1"/>
</dbReference>
<keyword evidence="4" id="KW-0949">S-adenosyl-L-methionine</keyword>
<evidence type="ECO:0000256" key="7">
    <source>
        <dbReference type="ARBA" id="ARBA00023014"/>
    </source>
</evidence>
<protein>
    <submittedName>
        <fullName evidence="10">Uncharacterized protein</fullName>
    </submittedName>
</protein>
<dbReference type="eggNOG" id="COG1032">
    <property type="taxonomic scope" value="Bacteria"/>
</dbReference>
<dbReference type="SMART" id="SM00729">
    <property type="entry name" value="Elp3"/>
    <property type="match status" value="1"/>
</dbReference>
<evidence type="ECO:0000256" key="2">
    <source>
        <dbReference type="ARBA" id="ARBA00022603"/>
    </source>
</evidence>
<dbReference type="InterPro" id="IPR051198">
    <property type="entry name" value="BchE-like"/>
</dbReference>
<keyword evidence="3" id="KW-0808">Transferase</keyword>
<dbReference type="InterPro" id="IPR023404">
    <property type="entry name" value="rSAM_horseshoe"/>
</dbReference>
<dbReference type="InterPro" id="IPR034466">
    <property type="entry name" value="Methyltransferase_Class_B"/>
</dbReference>
<dbReference type="PROSITE" id="PS51332">
    <property type="entry name" value="B12_BINDING"/>
    <property type="match status" value="1"/>
</dbReference>
<keyword evidence="7" id="KW-0411">Iron-sulfur</keyword>
<evidence type="ECO:0000256" key="1">
    <source>
        <dbReference type="ARBA" id="ARBA00001966"/>
    </source>
</evidence>
<dbReference type="InterPro" id="IPR058240">
    <property type="entry name" value="rSAM_sf"/>
</dbReference>
<keyword evidence="2" id="KW-0489">Methyltransferase</keyword>
<feature type="domain" description="Radical SAM core" evidence="9">
    <location>
        <begin position="338"/>
        <end position="568"/>
    </location>
</feature>
<proteinExistence type="predicted"/>
<dbReference type="SFLD" id="SFLDS00029">
    <property type="entry name" value="Radical_SAM"/>
    <property type="match status" value="1"/>
</dbReference>